<evidence type="ECO:0000256" key="5">
    <source>
        <dbReference type="ARBA" id="ARBA00023136"/>
    </source>
</evidence>
<reference evidence="9 10" key="1">
    <citation type="journal article" date="2019" name="Nat. Microbiol.">
        <title>Mediterranean grassland soil C-N compound turnover is dependent on rainfall and depth, and is mediated by genomically divergent microorganisms.</title>
        <authorList>
            <person name="Diamond S."/>
            <person name="Andeer P.F."/>
            <person name="Li Z."/>
            <person name="Crits-Christoph A."/>
            <person name="Burstein D."/>
            <person name="Anantharaman K."/>
            <person name="Lane K.R."/>
            <person name="Thomas B.C."/>
            <person name="Pan C."/>
            <person name="Northen T.R."/>
            <person name="Banfield J.F."/>
        </authorList>
    </citation>
    <scope>NUCLEOTIDE SEQUENCE [LARGE SCALE GENOMIC DNA]</scope>
    <source>
        <strain evidence="9">NP_3</strain>
    </source>
</reference>
<feature type="transmembrane region" description="Helical" evidence="7">
    <location>
        <begin position="83"/>
        <end position="103"/>
    </location>
</feature>
<feature type="transmembrane region" description="Helical" evidence="7">
    <location>
        <begin position="347"/>
        <end position="365"/>
    </location>
</feature>
<sequence>MSVVLSLILWVPVAGAAALLFVSPDRVGMIRRVALAASLLAFAASLAAGLAFDRAHAGVMQFVEVRPWIPSIGVTYHLGADGLSLPLVILTTLLTVLCVIYSWRVDVRPRDYMMLFLLLETGMVGVFLALDFFLFYVFWEISLIPMYFIIAIWGGPRRAYAAIKFFLYTLVGSLAMLLAILIVYFHSSPPTFDILALIRQQPLGRDLPLAILAFWGFFLGFAIKVPMFPFHTWLPDAHVEAPTAGSVLLAAVLLKLGTYGFVRIALPLLPQAFAHLATFVAVLAVIAAVYGALVAMAQTDLKKLVAYSSVNHMGYVMLGIAAAAAAAGRRDLAAAATTALNGATLQMLAHGVITGALFFLVGVIYDYRAHTRGVDDFGGLGLRLPVYTGLTMLAMLGSLGLPGLMGFVAEFLIFLGSFQIYPTLTVVALVGVVITVAYFLWAIQRIFFGPLNARWAALPDLDLREEWALVPLAALMVLVGVYPRPLVDTINKAMVAILGMVR</sequence>
<evidence type="ECO:0000256" key="7">
    <source>
        <dbReference type="SAM" id="Phobius"/>
    </source>
</evidence>
<feature type="transmembrane region" description="Helical" evidence="7">
    <location>
        <begin position="112"/>
        <end position="130"/>
    </location>
</feature>
<dbReference type="PANTHER" id="PTHR43507">
    <property type="entry name" value="NADH-UBIQUINONE OXIDOREDUCTASE CHAIN 4"/>
    <property type="match status" value="1"/>
</dbReference>
<dbReference type="GO" id="GO:0012505">
    <property type="term" value="C:endomembrane system"/>
    <property type="evidence" value="ECO:0007669"/>
    <property type="project" value="UniProtKB-SubCell"/>
</dbReference>
<feature type="transmembrane region" description="Helical" evidence="7">
    <location>
        <begin position="34"/>
        <end position="52"/>
    </location>
</feature>
<feature type="transmembrane region" description="Helical" evidence="7">
    <location>
        <begin position="304"/>
        <end position="327"/>
    </location>
</feature>
<keyword evidence="3 6" id="KW-0812">Transmembrane</keyword>
<dbReference type="InterPro" id="IPR001750">
    <property type="entry name" value="ND/Mrp_TM"/>
</dbReference>
<dbReference type="Proteomes" id="UP000318509">
    <property type="component" value="Unassembled WGS sequence"/>
</dbReference>
<feature type="transmembrane region" description="Helical" evidence="7">
    <location>
        <begin position="207"/>
        <end position="225"/>
    </location>
</feature>
<dbReference type="GO" id="GO:0008137">
    <property type="term" value="F:NADH dehydrogenase (ubiquinone) activity"/>
    <property type="evidence" value="ECO:0007669"/>
    <property type="project" value="InterPro"/>
</dbReference>
<comment type="similarity">
    <text evidence="2">Belongs to the complex I subunit 4 family.</text>
</comment>
<feature type="domain" description="NADH:quinone oxidoreductase/Mrp antiporter transmembrane" evidence="8">
    <location>
        <begin position="129"/>
        <end position="435"/>
    </location>
</feature>
<proteinExistence type="inferred from homology"/>
<dbReference type="EMBL" id="VBAK01000137">
    <property type="protein sequence ID" value="TMI88665.1"/>
    <property type="molecule type" value="Genomic_DNA"/>
</dbReference>
<feature type="transmembrane region" description="Helical" evidence="7">
    <location>
        <begin position="246"/>
        <end position="266"/>
    </location>
</feature>
<dbReference type="GO" id="GO:0015990">
    <property type="term" value="P:electron transport coupled proton transport"/>
    <property type="evidence" value="ECO:0007669"/>
    <property type="project" value="TreeGrafter"/>
</dbReference>
<feature type="transmembrane region" description="Helical" evidence="7">
    <location>
        <begin position="165"/>
        <end position="187"/>
    </location>
</feature>
<feature type="transmembrane region" description="Helical" evidence="7">
    <location>
        <begin position="386"/>
        <end position="414"/>
    </location>
</feature>
<dbReference type="GO" id="GO:0042773">
    <property type="term" value="P:ATP synthesis coupled electron transport"/>
    <property type="evidence" value="ECO:0007669"/>
    <property type="project" value="InterPro"/>
</dbReference>
<evidence type="ECO:0000256" key="6">
    <source>
        <dbReference type="RuleBase" id="RU000320"/>
    </source>
</evidence>
<dbReference type="PANTHER" id="PTHR43507:SF1">
    <property type="entry name" value="NADH-UBIQUINONE OXIDOREDUCTASE CHAIN 4"/>
    <property type="match status" value="1"/>
</dbReference>
<dbReference type="PRINTS" id="PR01437">
    <property type="entry name" value="NUOXDRDTASE4"/>
</dbReference>
<dbReference type="GO" id="GO:0048039">
    <property type="term" value="F:ubiquinone binding"/>
    <property type="evidence" value="ECO:0007669"/>
    <property type="project" value="TreeGrafter"/>
</dbReference>
<comment type="subcellular location">
    <subcellularLocation>
        <location evidence="1">Endomembrane system</location>
        <topology evidence="1">Multi-pass membrane protein</topology>
    </subcellularLocation>
    <subcellularLocation>
        <location evidence="6">Membrane</location>
        <topology evidence="6">Multi-pass membrane protein</topology>
    </subcellularLocation>
</comment>
<keyword evidence="4 7" id="KW-1133">Transmembrane helix</keyword>
<dbReference type="GO" id="GO:0003954">
    <property type="term" value="F:NADH dehydrogenase activity"/>
    <property type="evidence" value="ECO:0007669"/>
    <property type="project" value="TreeGrafter"/>
</dbReference>
<name>A0A537JYR8_9BACT</name>
<evidence type="ECO:0000313" key="9">
    <source>
        <dbReference type="EMBL" id="TMI88665.1"/>
    </source>
</evidence>
<feature type="transmembrane region" description="Helical" evidence="7">
    <location>
        <begin position="6"/>
        <end position="22"/>
    </location>
</feature>
<evidence type="ECO:0000259" key="8">
    <source>
        <dbReference type="Pfam" id="PF00361"/>
    </source>
</evidence>
<evidence type="ECO:0000313" key="10">
    <source>
        <dbReference type="Proteomes" id="UP000318509"/>
    </source>
</evidence>
<gene>
    <name evidence="9" type="ORF">E6H00_12220</name>
</gene>
<accession>A0A537JYR8</accession>
<feature type="transmembrane region" description="Helical" evidence="7">
    <location>
        <begin position="272"/>
        <end position="297"/>
    </location>
</feature>
<evidence type="ECO:0000256" key="1">
    <source>
        <dbReference type="ARBA" id="ARBA00004127"/>
    </source>
</evidence>
<evidence type="ECO:0000256" key="2">
    <source>
        <dbReference type="ARBA" id="ARBA00009025"/>
    </source>
</evidence>
<dbReference type="InterPro" id="IPR010227">
    <property type="entry name" value="NADH_Q_OxRdtase_chainM/4"/>
</dbReference>
<evidence type="ECO:0000256" key="3">
    <source>
        <dbReference type="ARBA" id="ARBA00022692"/>
    </source>
</evidence>
<dbReference type="GO" id="GO:0016020">
    <property type="term" value="C:membrane"/>
    <property type="evidence" value="ECO:0007669"/>
    <property type="project" value="UniProtKB-SubCell"/>
</dbReference>
<feature type="transmembrane region" description="Helical" evidence="7">
    <location>
        <begin position="420"/>
        <end position="441"/>
    </location>
</feature>
<evidence type="ECO:0000256" key="4">
    <source>
        <dbReference type="ARBA" id="ARBA00022989"/>
    </source>
</evidence>
<dbReference type="InterPro" id="IPR003918">
    <property type="entry name" value="NADH_UbQ_OxRdtase"/>
</dbReference>
<keyword evidence="5 7" id="KW-0472">Membrane</keyword>
<comment type="caution">
    <text evidence="9">The sequence shown here is derived from an EMBL/GenBank/DDBJ whole genome shotgun (WGS) entry which is preliminary data.</text>
</comment>
<organism evidence="9 10">
    <name type="scientific">Candidatus Segetimicrobium genomatis</name>
    <dbReference type="NCBI Taxonomy" id="2569760"/>
    <lineage>
        <taxon>Bacteria</taxon>
        <taxon>Bacillati</taxon>
        <taxon>Candidatus Sysuimicrobiota</taxon>
        <taxon>Candidatus Sysuimicrobiia</taxon>
        <taxon>Candidatus Sysuimicrobiales</taxon>
        <taxon>Candidatus Segetimicrobiaceae</taxon>
        <taxon>Candidatus Segetimicrobium</taxon>
    </lineage>
</organism>
<dbReference type="AlphaFoldDB" id="A0A537JYR8"/>
<dbReference type="Pfam" id="PF00361">
    <property type="entry name" value="Proton_antipo_M"/>
    <property type="match status" value="1"/>
</dbReference>
<feature type="transmembrane region" description="Helical" evidence="7">
    <location>
        <begin position="136"/>
        <end position="153"/>
    </location>
</feature>
<dbReference type="NCBIfam" id="TIGR01972">
    <property type="entry name" value="NDH_I_M"/>
    <property type="match status" value="1"/>
</dbReference>
<protein>
    <submittedName>
        <fullName evidence="9">NADH-quinone oxidoreductase subunit M</fullName>
    </submittedName>
</protein>